<protein>
    <submittedName>
        <fullName evidence="5">AAA+ family ATPase</fullName>
    </submittedName>
</protein>
<dbReference type="InterPro" id="IPR027417">
    <property type="entry name" value="P-loop_NTPase"/>
</dbReference>
<reference evidence="5 6" key="2">
    <citation type="submission" date="2011-11" db="EMBL/GenBank/DDBJ databases">
        <authorList>
            <consortium name="US DOE Joint Genome Institute"/>
            <person name="Lucas S."/>
            <person name="Han J."/>
            <person name="Lapidus A."/>
            <person name="Cheng J.-F."/>
            <person name="Goodwin L."/>
            <person name="Pitluck S."/>
            <person name="Peters L."/>
            <person name="Ovchinnikova G."/>
            <person name="Zhang X."/>
            <person name="Detter J.C."/>
            <person name="Han C."/>
            <person name="Tapia R."/>
            <person name="Land M."/>
            <person name="Hauser L."/>
            <person name="Kyrpides N."/>
            <person name="Ivanova N."/>
            <person name="Pagani I."/>
            <person name="Vogl K."/>
            <person name="Liu Z."/>
            <person name="Overmann J."/>
            <person name="Frigaard N.-U."/>
            <person name="Bryant D."/>
            <person name="Woyke T."/>
        </authorList>
    </citation>
    <scope>NUCLEOTIDE SEQUENCE [LARGE SCALE GENOMIC DNA]</scope>
    <source>
        <strain evidence="5 6">970</strain>
    </source>
</reference>
<dbReference type="CDD" id="cd00009">
    <property type="entry name" value="AAA"/>
    <property type="match status" value="1"/>
</dbReference>
<dbReference type="Proteomes" id="UP000002964">
    <property type="component" value="Unassembled WGS sequence"/>
</dbReference>
<dbReference type="CDD" id="cd19481">
    <property type="entry name" value="RecA-like_protease"/>
    <property type="match status" value="1"/>
</dbReference>
<evidence type="ECO:0000313" key="5">
    <source>
        <dbReference type="EMBL" id="EIC22781.1"/>
    </source>
</evidence>
<evidence type="ECO:0000256" key="3">
    <source>
        <dbReference type="ARBA" id="ARBA00022840"/>
    </source>
</evidence>
<dbReference type="OrthoDB" id="9809379at2"/>
<keyword evidence="2" id="KW-0547">Nucleotide-binding</keyword>
<evidence type="ECO:0000313" key="6">
    <source>
        <dbReference type="Proteomes" id="UP000002964"/>
    </source>
</evidence>
<dbReference type="AlphaFoldDB" id="H8YWF5"/>
<dbReference type="eggNOG" id="COG0464">
    <property type="taxonomic scope" value="Bacteria"/>
</dbReference>
<dbReference type="HOGENOM" id="CLU_020632_0_0_6"/>
<dbReference type="RefSeq" id="WP_009146867.1">
    <property type="nucleotide sequence ID" value="NZ_JH603168.1"/>
</dbReference>
<sequence>MNPSDALIRTDLDQIPAISRRLARLSLQFFLNDTSLVKRLNDWDFLSTLWQLSQCLLEPAARAFFDPALAPERLPEVSTKVRDGLRALTAELRKADAEPDQDVVEEEMRLKHSRLSHQQGRRIELPPPPSKHRKLRLFFTGLSPAVLEPLVEADGETCVVPLAEMLGRALELEPAAARLLEYLVLREQHNELRILLKESRRGHLHARHDLHVAMTILLGIAPPVLRRLMAKSGPLRKLGLMDMHFGRHLDLEDYLDATDLLRELIDAEPEDEQALLALLIEPAPAADWSLDAFPHLHEEALRAQGALNRAARDGVAGVNALFYGPPGTGKTELARAIAAACDLKAFQVRTSDEDDDGLDREGRLSAYLLAQRLLARRRDAVIIFDEVEDVFEQQHDLFALLSGRSPAGEQKGWMNRMLEENPVPTIWISNEVRGLDPAFQRRFLLPVCFITPPRSVRRQMAERHLGDLALSPALLDELAADEALTPAGLGAARRLVDLQPDAPVEITVRAGVASLRKLLHGTPAPRRRENATAFDVAYLNLAGGIAPNALFRALEREGSGRLCFYGPPGTGKTAFAEVLADALDRELVARQASDLISPYVGETEQNLARLFASVDPKRSVLLIDEVDSFLADRRQAQRQWERTQVNELLQQMERYPGILIAATNLMSGLDGAALRRFDFKLEFRALKPEQRLSLFAREALGDTEAPVPENVERYLEGLDHLTAGDFANVARQRKLLGERLEPETYLRRLVTECRLKSIGKGGGAVDPYA</sequence>
<gene>
    <name evidence="5" type="ORF">Thi970DRAFT_00416</name>
</gene>
<dbReference type="GO" id="GO:0005524">
    <property type="term" value="F:ATP binding"/>
    <property type="evidence" value="ECO:0007669"/>
    <property type="project" value="UniProtKB-KW"/>
</dbReference>
<keyword evidence="6" id="KW-1185">Reference proteome</keyword>
<dbReference type="Gene3D" id="3.40.50.300">
    <property type="entry name" value="P-loop containing nucleotide triphosphate hydrolases"/>
    <property type="match status" value="2"/>
</dbReference>
<dbReference type="GO" id="GO:0016887">
    <property type="term" value="F:ATP hydrolysis activity"/>
    <property type="evidence" value="ECO:0007669"/>
    <property type="project" value="InterPro"/>
</dbReference>
<feature type="domain" description="AAA+ ATPase" evidence="4">
    <location>
        <begin position="558"/>
        <end position="687"/>
    </location>
</feature>
<keyword evidence="3" id="KW-0067">ATP-binding</keyword>
<dbReference type="SMART" id="SM00382">
    <property type="entry name" value="AAA"/>
    <property type="match status" value="2"/>
</dbReference>
<comment type="similarity">
    <text evidence="1">Belongs to the AAA ATPase family.</text>
</comment>
<reference evidence="6" key="1">
    <citation type="submission" date="2011-06" db="EMBL/GenBank/DDBJ databases">
        <authorList>
            <consortium name="US DOE Joint Genome Institute (JGI-PGF)"/>
            <person name="Lucas S."/>
            <person name="Han J."/>
            <person name="Lapidus A."/>
            <person name="Cheng J.-F."/>
            <person name="Goodwin L."/>
            <person name="Pitluck S."/>
            <person name="Peters L."/>
            <person name="Land M.L."/>
            <person name="Hauser L."/>
            <person name="Vogl K."/>
            <person name="Liu Z."/>
            <person name="Overmann J."/>
            <person name="Frigaard N.-U."/>
            <person name="Bryant D.A."/>
            <person name="Woyke T.J."/>
        </authorList>
    </citation>
    <scope>NUCLEOTIDE SEQUENCE [LARGE SCALE GENOMIC DNA]</scope>
    <source>
        <strain evidence="6">970</strain>
    </source>
</reference>
<organism evidence="5 6">
    <name type="scientific">Thiorhodovibrio frisius</name>
    <dbReference type="NCBI Taxonomy" id="631362"/>
    <lineage>
        <taxon>Bacteria</taxon>
        <taxon>Pseudomonadati</taxon>
        <taxon>Pseudomonadota</taxon>
        <taxon>Gammaproteobacteria</taxon>
        <taxon>Chromatiales</taxon>
        <taxon>Chromatiaceae</taxon>
        <taxon>Thiorhodovibrio</taxon>
    </lineage>
</organism>
<dbReference type="InterPro" id="IPR050221">
    <property type="entry name" value="26S_Proteasome_ATPase"/>
</dbReference>
<feature type="domain" description="AAA+ ATPase" evidence="4">
    <location>
        <begin position="316"/>
        <end position="454"/>
    </location>
</feature>
<proteinExistence type="inferred from homology"/>
<dbReference type="EMBL" id="JH603168">
    <property type="protein sequence ID" value="EIC22781.1"/>
    <property type="molecule type" value="Genomic_DNA"/>
</dbReference>
<name>H8YWF5_9GAMM</name>
<dbReference type="Pfam" id="PF00004">
    <property type="entry name" value="AAA"/>
    <property type="match status" value="2"/>
</dbReference>
<dbReference type="STRING" id="631362.Thi970DRAFT_00416"/>
<evidence type="ECO:0000259" key="4">
    <source>
        <dbReference type="SMART" id="SM00382"/>
    </source>
</evidence>
<dbReference type="InterPro" id="IPR003593">
    <property type="entry name" value="AAA+_ATPase"/>
</dbReference>
<accession>H8YWF5</accession>
<evidence type="ECO:0000256" key="1">
    <source>
        <dbReference type="ARBA" id="ARBA00006914"/>
    </source>
</evidence>
<evidence type="ECO:0000256" key="2">
    <source>
        <dbReference type="ARBA" id="ARBA00022741"/>
    </source>
</evidence>
<dbReference type="PANTHER" id="PTHR23073">
    <property type="entry name" value="26S PROTEASOME REGULATORY SUBUNIT"/>
    <property type="match status" value="1"/>
</dbReference>
<dbReference type="InterPro" id="IPR003959">
    <property type="entry name" value="ATPase_AAA_core"/>
</dbReference>
<dbReference type="SUPFAM" id="SSF52540">
    <property type="entry name" value="P-loop containing nucleoside triphosphate hydrolases"/>
    <property type="match status" value="2"/>
</dbReference>